<evidence type="ECO:0000313" key="1">
    <source>
        <dbReference type="EMBL" id="TPP43646.1"/>
    </source>
</evidence>
<evidence type="ECO:0000313" key="2">
    <source>
        <dbReference type="Proteomes" id="UP000318447"/>
    </source>
</evidence>
<protein>
    <submittedName>
        <fullName evidence="1">Uncharacterized protein</fullName>
    </submittedName>
</protein>
<dbReference type="Proteomes" id="UP000318447">
    <property type="component" value="Unassembled WGS sequence"/>
</dbReference>
<name>A0A504X3M9_LEIDO</name>
<gene>
    <name evidence="1" type="ORF">CGC21_20225</name>
</gene>
<sequence>MAEKQLHMGILVHGRASRRHRFAGLLAADAGHPWASNEHRKPRLSADSRTAARARCRETKRVGQWDEWRRVWEDMDDAVSEETHRGPTHPTEEDPRPLFRLPSSVLDLWNARKASLQGRHSVCRPILVAASTAERTDAAQAAAQATAAPSAAYGSQLHSVDTVRPGARDVAWASAEGAPYPNRQNHPVLPRLVHEADRRLVVFSTIYGVALNGRDMKSPESRDTALALKRAFDCLLIWKLVSRGLPGQLSTVQGVQRGSTAHVPEAPWEDWLAGVSPLSRTGHYRRRYVPAAERRRRVGKLWQGLRAWPSEVPASESPAMVSAEGIAAHGAAPVMKRYDCGRSAAGSVVCVLDAELTPRWTAGRWLAALPVCAEGDVGKRCQCAAASTRRRSRPPTTTAEVHLHMGSASAIAAFRNRYSSSHAPNA</sequence>
<comment type="caution">
    <text evidence="1">The sequence shown here is derived from an EMBL/GenBank/DDBJ whole genome shotgun (WGS) entry which is preliminary data.</text>
</comment>
<organism evidence="1 2">
    <name type="scientific">Leishmania donovani</name>
    <dbReference type="NCBI Taxonomy" id="5661"/>
    <lineage>
        <taxon>Eukaryota</taxon>
        <taxon>Discoba</taxon>
        <taxon>Euglenozoa</taxon>
        <taxon>Kinetoplastea</taxon>
        <taxon>Metakinetoplastina</taxon>
        <taxon>Trypanosomatida</taxon>
        <taxon>Trypanosomatidae</taxon>
        <taxon>Leishmaniinae</taxon>
        <taxon>Leishmania</taxon>
    </lineage>
</organism>
<dbReference type="VEuPathDB" id="TriTrypDB:LdCL_100012000"/>
<dbReference type="AlphaFoldDB" id="A0A504X3M9"/>
<reference evidence="2" key="1">
    <citation type="submission" date="2019-02" db="EMBL/GenBank/DDBJ databases">
        <title>FDA dAtabase for Regulatory Grade micrObial Sequences (FDA-ARGOS): Supporting development and validation of Infectious Disease Dx tests.</title>
        <authorList>
            <person name="Duncan R."/>
            <person name="Fisher C."/>
            <person name="Tallon L."/>
            <person name="Sadzewicz L."/>
            <person name="Sengamalay N."/>
            <person name="Ott S."/>
            <person name="Godinez A."/>
            <person name="Nagaraj S."/>
            <person name="Vavikolanu K."/>
            <person name="Nadendla S."/>
            <person name="Aluvathingal J."/>
            <person name="Sichtig H."/>
        </authorList>
    </citation>
    <scope>NUCLEOTIDE SEQUENCE [LARGE SCALE GENOMIC DNA]</scope>
    <source>
        <strain evidence="2">FDAARGOS_361</strain>
    </source>
</reference>
<proteinExistence type="predicted"/>
<dbReference type="EMBL" id="RHLC01000009">
    <property type="protein sequence ID" value="TPP43646.1"/>
    <property type="molecule type" value="Genomic_DNA"/>
</dbReference>
<dbReference type="VEuPathDB" id="TriTrypDB:LDHU3_10.0820"/>
<accession>A0A504X3M9</accession>